<protein>
    <submittedName>
        <fullName evidence="1">Uncharacterized protein</fullName>
    </submittedName>
</protein>
<dbReference type="AlphaFoldDB" id="A0A3B0X6V4"/>
<evidence type="ECO:0000313" key="1">
    <source>
        <dbReference type="EMBL" id="VAW59202.1"/>
    </source>
</evidence>
<reference evidence="1" key="1">
    <citation type="submission" date="2018-06" db="EMBL/GenBank/DDBJ databases">
        <authorList>
            <person name="Zhirakovskaya E."/>
        </authorList>
    </citation>
    <scope>NUCLEOTIDE SEQUENCE</scope>
</reference>
<dbReference type="EMBL" id="UOFG01000070">
    <property type="protein sequence ID" value="VAW59202.1"/>
    <property type="molecule type" value="Genomic_DNA"/>
</dbReference>
<sequence>MFTVNQLHHSGISNAASQPARFASENKKALAAKFSATQCVTHLYHKAQFY</sequence>
<gene>
    <name evidence="1" type="ORF">MNBD_GAMMA11-542</name>
</gene>
<name>A0A3B0X6V4_9ZZZZ</name>
<accession>A0A3B0X6V4</accession>
<proteinExistence type="predicted"/>
<organism evidence="1">
    <name type="scientific">hydrothermal vent metagenome</name>
    <dbReference type="NCBI Taxonomy" id="652676"/>
    <lineage>
        <taxon>unclassified sequences</taxon>
        <taxon>metagenomes</taxon>
        <taxon>ecological metagenomes</taxon>
    </lineage>
</organism>